<keyword evidence="3" id="KW-1185">Reference proteome</keyword>
<accession>A0ABT9LN34</accession>
<reference evidence="2 3" key="1">
    <citation type="submission" date="2023-07" db="EMBL/GenBank/DDBJ databases">
        <title>Sequencing the genomes of 1000 actinobacteria strains.</title>
        <authorList>
            <person name="Klenk H.-P."/>
        </authorList>
    </citation>
    <scope>NUCLEOTIDE SEQUENCE [LARGE SCALE GENOMIC DNA]</scope>
    <source>
        <strain evidence="2 3">DSM 40229</strain>
    </source>
</reference>
<gene>
    <name evidence="2" type="ORF">J2S47_005421</name>
</gene>
<sequence>MDDLAGFLRTRRSRGDPVAAGIPTDSRRRRS</sequence>
<feature type="region of interest" description="Disordered" evidence="1">
    <location>
        <begin position="1"/>
        <end position="31"/>
    </location>
</feature>
<dbReference type="Proteomes" id="UP001231675">
    <property type="component" value="Unassembled WGS sequence"/>
</dbReference>
<dbReference type="EMBL" id="JAURUD010000001">
    <property type="protein sequence ID" value="MDP9684919.1"/>
    <property type="molecule type" value="Genomic_DNA"/>
</dbReference>
<comment type="caution">
    <text evidence="2">The sequence shown here is derived from an EMBL/GenBank/DDBJ whole genome shotgun (WGS) entry which is preliminary data.</text>
</comment>
<proteinExistence type="predicted"/>
<name>A0ABT9LN34_STRGD</name>
<evidence type="ECO:0008006" key="4">
    <source>
        <dbReference type="Google" id="ProtNLM"/>
    </source>
</evidence>
<evidence type="ECO:0000313" key="3">
    <source>
        <dbReference type="Proteomes" id="UP001231675"/>
    </source>
</evidence>
<evidence type="ECO:0000313" key="2">
    <source>
        <dbReference type="EMBL" id="MDP9684919.1"/>
    </source>
</evidence>
<organism evidence="2 3">
    <name type="scientific">Streptomyces griseoviridis</name>
    <dbReference type="NCBI Taxonomy" id="45398"/>
    <lineage>
        <taxon>Bacteria</taxon>
        <taxon>Bacillati</taxon>
        <taxon>Actinomycetota</taxon>
        <taxon>Actinomycetes</taxon>
        <taxon>Kitasatosporales</taxon>
        <taxon>Streptomycetaceae</taxon>
        <taxon>Streptomyces</taxon>
    </lineage>
</organism>
<protein>
    <recommendedName>
        <fullName evidence="4">Transcriptional regulator</fullName>
    </recommendedName>
</protein>
<evidence type="ECO:0000256" key="1">
    <source>
        <dbReference type="SAM" id="MobiDB-lite"/>
    </source>
</evidence>